<evidence type="ECO:0000259" key="1">
    <source>
        <dbReference type="PROSITE" id="PS51186"/>
    </source>
</evidence>
<organism evidence="2 3">
    <name type="scientific">Tengunoibacter tsumagoiensis</name>
    <dbReference type="NCBI Taxonomy" id="2014871"/>
    <lineage>
        <taxon>Bacteria</taxon>
        <taxon>Bacillati</taxon>
        <taxon>Chloroflexota</taxon>
        <taxon>Ktedonobacteria</taxon>
        <taxon>Ktedonobacterales</taxon>
        <taxon>Dictyobacteraceae</taxon>
        <taxon>Tengunoibacter</taxon>
    </lineage>
</organism>
<dbReference type="GO" id="GO:0016747">
    <property type="term" value="F:acyltransferase activity, transferring groups other than amino-acyl groups"/>
    <property type="evidence" value="ECO:0007669"/>
    <property type="project" value="InterPro"/>
</dbReference>
<dbReference type="Proteomes" id="UP000287352">
    <property type="component" value="Unassembled WGS sequence"/>
</dbReference>
<dbReference type="InterPro" id="IPR016181">
    <property type="entry name" value="Acyl_CoA_acyltransferase"/>
</dbReference>
<proteinExistence type="predicted"/>
<comment type="caution">
    <text evidence="2">The sequence shown here is derived from an EMBL/GenBank/DDBJ whole genome shotgun (WGS) entry which is preliminary data.</text>
</comment>
<dbReference type="RefSeq" id="WP_126583509.1">
    <property type="nucleotide sequence ID" value="NZ_BIFR01000002.1"/>
</dbReference>
<dbReference type="EMBL" id="BIFR01000002">
    <property type="protein sequence ID" value="GCE16127.1"/>
    <property type="molecule type" value="Genomic_DNA"/>
</dbReference>
<keyword evidence="3" id="KW-1185">Reference proteome</keyword>
<sequence length="204" mass="23174">MEIHVSDPHPWVLKEQVGLVWSWWKHDPLPVLPSIATLQVETTDDLDFIVDLVRILRSDAIARLEAGHRLYIATIEQKPVAYGWAASTKAAFGSPSVHFQVPATDRYLYHFVTFLPWRGQGIYPRLLQAIILRELEHHERFWIIHQITNISSQRGIARAGFHIANRVYRRSDSGLALKAAKDAQRASEGANLLGLPLVLDNHPL</sequence>
<feature type="domain" description="N-acetyltransferase" evidence="1">
    <location>
        <begin position="36"/>
        <end position="184"/>
    </location>
</feature>
<accession>A0A402AAD8</accession>
<protein>
    <recommendedName>
        <fullName evidence="1">N-acetyltransferase domain-containing protein</fullName>
    </recommendedName>
</protein>
<evidence type="ECO:0000313" key="3">
    <source>
        <dbReference type="Proteomes" id="UP000287352"/>
    </source>
</evidence>
<gene>
    <name evidence="2" type="ORF">KTT_59860</name>
</gene>
<dbReference type="PROSITE" id="PS51186">
    <property type="entry name" value="GNAT"/>
    <property type="match status" value="1"/>
</dbReference>
<reference evidence="3" key="1">
    <citation type="submission" date="2018-12" db="EMBL/GenBank/DDBJ databases">
        <title>Tengunoibacter tsumagoiensis gen. nov., sp. nov., Dictyobacter kobayashii sp. nov., D. alpinus sp. nov., and D. joshuensis sp. nov. and description of Dictyobacteraceae fam. nov. within the order Ktedonobacterales isolated from Tengu-no-mugimeshi.</title>
        <authorList>
            <person name="Wang C.M."/>
            <person name="Zheng Y."/>
            <person name="Sakai Y."/>
            <person name="Toyoda A."/>
            <person name="Minakuchi Y."/>
            <person name="Abe K."/>
            <person name="Yokota A."/>
            <person name="Yabe S."/>
        </authorList>
    </citation>
    <scope>NUCLEOTIDE SEQUENCE [LARGE SCALE GENOMIC DNA]</scope>
    <source>
        <strain evidence="3">Uno3</strain>
    </source>
</reference>
<evidence type="ECO:0000313" key="2">
    <source>
        <dbReference type="EMBL" id="GCE16127.1"/>
    </source>
</evidence>
<dbReference type="SUPFAM" id="SSF55729">
    <property type="entry name" value="Acyl-CoA N-acyltransferases (Nat)"/>
    <property type="match status" value="1"/>
</dbReference>
<name>A0A402AAD8_9CHLR</name>
<dbReference type="OrthoDB" id="9799890at2"/>
<dbReference type="Gene3D" id="3.40.630.30">
    <property type="match status" value="1"/>
</dbReference>
<dbReference type="AlphaFoldDB" id="A0A402AAD8"/>
<dbReference type="InterPro" id="IPR000182">
    <property type="entry name" value="GNAT_dom"/>
</dbReference>